<dbReference type="RefSeq" id="WP_096355020.1">
    <property type="nucleotide sequence ID" value="NZ_AP014946.1"/>
</dbReference>
<keyword evidence="2" id="KW-1185">Reference proteome</keyword>
<reference evidence="1 2" key="1">
    <citation type="submission" date="2015-08" db="EMBL/GenBank/DDBJ databases">
        <title>Investigation of the bacterial diversity of lava forest soil.</title>
        <authorList>
            <person name="Lee J.S."/>
        </authorList>
    </citation>
    <scope>NUCLEOTIDE SEQUENCE [LARGE SCALE GENOMIC DNA]</scope>
    <source>
        <strain evidence="1 2">GJW-30</strain>
    </source>
</reference>
<dbReference type="AlphaFoldDB" id="A0A0S3PUI6"/>
<name>A0A0S3PUI6_9BRAD</name>
<sequence>MTTSGNDKTAALGQEALDAVADELRASFRRDEAKPAYLGDRMLPADMERKITEIERSVQTRDLGVSAVESALIPELTDTPREERTVAQIADMIRDELGAPQLDLDIRDTETEGWQVRTNQPNLSKPNIFDIMKVANRLQQRYVLQR</sequence>
<evidence type="ECO:0000313" key="2">
    <source>
        <dbReference type="Proteomes" id="UP000236884"/>
    </source>
</evidence>
<dbReference type="EMBL" id="AP014946">
    <property type="protein sequence ID" value="BAT59548.1"/>
    <property type="molecule type" value="Genomic_DNA"/>
</dbReference>
<accession>A0A0S3PUI6</accession>
<dbReference type="OrthoDB" id="8021120at2"/>
<gene>
    <name evidence="1" type="ORF">GJW-30_1_02081</name>
</gene>
<protein>
    <submittedName>
        <fullName evidence="1">Uncharacterized protein</fullName>
    </submittedName>
</protein>
<proteinExistence type="predicted"/>
<organism evidence="1 2">
    <name type="scientific">Variibacter gotjawalensis</name>
    <dbReference type="NCBI Taxonomy" id="1333996"/>
    <lineage>
        <taxon>Bacteria</taxon>
        <taxon>Pseudomonadati</taxon>
        <taxon>Pseudomonadota</taxon>
        <taxon>Alphaproteobacteria</taxon>
        <taxon>Hyphomicrobiales</taxon>
        <taxon>Nitrobacteraceae</taxon>
        <taxon>Variibacter</taxon>
    </lineage>
</organism>
<dbReference type="KEGG" id="vgo:GJW-30_1_02081"/>
<dbReference type="Proteomes" id="UP000236884">
    <property type="component" value="Chromosome"/>
</dbReference>
<evidence type="ECO:0000313" key="1">
    <source>
        <dbReference type="EMBL" id="BAT59548.1"/>
    </source>
</evidence>